<dbReference type="InterPro" id="IPR028919">
    <property type="entry name" value="Viral_movement"/>
</dbReference>
<accession>A0A6G9IUZ9</accession>
<organism evidence="2">
    <name type="scientific">Heracleum latent virus</name>
    <dbReference type="NCBI Taxonomy" id="48876"/>
    <lineage>
        <taxon>Viruses</taxon>
        <taxon>Riboviria</taxon>
        <taxon>Orthornavirae</taxon>
        <taxon>Kitrinoviricota</taxon>
        <taxon>Alsuviricetes</taxon>
        <taxon>Tymovirales</taxon>
        <taxon>Betaflexiviridae</taxon>
        <taxon>Trivirinae</taxon>
        <taxon>Vitivirus</taxon>
        <taxon>Vitivirus latensheraclei</taxon>
    </lineage>
</organism>
<dbReference type="Pfam" id="PF01107">
    <property type="entry name" value="MP"/>
    <property type="match status" value="1"/>
</dbReference>
<sequence>MGTTVGPAYSGDTMYPAKIGVSDNARSAHPIYQGEPRGNESRILTTQRGGSKRFQPTISASNSSTGVFKVDKDLQEPHKLSGRLQRGKVYDIGLIEKMMPKQVLRSVVHNEIVVEEGEVNAELSLIPEALLQSLEPSKFPYLHIGCVAISVIPHGRDMPGKVSIEIVDSRYTSGKGVLSRFGCEMKNALSAFARFPGYFVSAYDVLDGYTIGLKVKAQGLELHEGVRPLSLQVICIFRQCEESFKHCYALQKLKPEAYQALLNTYLEEEDDHTEYKSIKAPSLITSKPPSDTAKDYTLVMPEVYETIKKLFPSDHGRYIEERKDQKRGEDSGASRGNPGGERQ</sequence>
<evidence type="ECO:0000313" key="2">
    <source>
        <dbReference type="EMBL" id="QIQ28220.1"/>
    </source>
</evidence>
<evidence type="ECO:0000256" key="1">
    <source>
        <dbReference type="SAM" id="MobiDB-lite"/>
    </source>
</evidence>
<reference evidence="2" key="1">
    <citation type="submission" date="2019-08" db="EMBL/GenBank/DDBJ databases">
        <authorList>
            <person name="Gaafar Y.Z.A."/>
            <person name="Ziebell H."/>
        </authorList>
    </citation>
    <scope>NUCLEOTIDE SEQUENCE</scope>
    <source>
        <strain evidence="2">Muenster</strain>
    </source>
</reference>
<feature type="compositionally biased region" description="Basic and acidic residues" evidence="1">
    <location>
        <begin position="316"/>
        <end position="332"/>
    </location>
</feature>
<protein>
    <submittedName>
        <fullName evidence="2">Putative movement protein</fullName>
    </submittedName>
</protein>
<dbReference type="EMBL" id="MN314973">
    <property type="protein sequence ID" value="QIQ28220.1"/>
    <property type="molecule type" value="Genomic_RNA"/>
</dbReference>
<proteinExistence type="predicted"/>
<name>A0A6G9IUZ9_9VIRU</name>
<feature type="region of interest" description="Disordered" evidence="1">
    <location>
        <begin position="316"/>
        <end position="343"/>
    </location>
</feature>